<evidence type="ECO:0000256" key="9">
    <source>
        <dbReference type="ARBA" id="ARBA00081863"/>
    </source>
</evidence>
<dbReference type="EMBL" id="VMNF01000007">
    <property type="protein sequence ID" value="TXC04955.1"/>
    <property type="molecule type" value="Genomic_DNA"/>
</dbReference>
<feature type="region of interest" description="Disordered" evidence="10">
    <location>
        <begin position="141"/>
        <end position="180"/>
    </location>
</feature>
<dbReference type="Gene3D" id="1.10.10.10">
    <property type="entry name" value="Winged helix-like DNA-binding domain superfamily/Winged helix DNA-binding domain"/>
    <property type="match status" value="1"/>
</dbReference>
<dbReference type="SUPFAM" id="SSF46785">
    <property type="entry name" value="Winged helix' DNA-binding domain"/>
    <property type="match status" value="1"/>
</dbReference>
<keyword evidence="5" id="KW-0238">DNA-binding</keyword>
<dbReference type="InterPro" id="IPR036388">
    <property type="entry name" value="WH-like_DNA-bd_sf"/>
</dbReference>
<dbReference type="InterPro" id="IPR040450">
    <property type="entry name" value="TFIIF_beta_HTH"/>
</dbReference>
<feature type="region of interest" description="Disordered" evidence="10">
    <location>
        <begin position="1"/>
        <end position="25"/>
    </location>
</feature>
<sequence>MADSFIKQEPFIKPDPEASGSPAQVDEEDLYEDAGDLEFYEKNAGAFEQLYLARVPRYMWEAWSKLTERLGDDDEIQIGTLRTWNEQKPDGSLDTKLRMLLSANCPEHQVLPREYDLVVQEHNVSNHFIFSEEDLPGFKARSKARQEAADAGIPASLLRQKQGNSNGPERPSYDRRSRYQPYYRKAVPKKTKIFGKIHYDVRVEPHGKDEEERVLQQKILDAEANKSKVQIISRHAASAVVNPGTTRAAEFGDSFIKNIAATAKPKKGEVFKAARIPENQLLDLIFECFRQYQYWSVKALRQKLQQPEQYLRQVLEKIAVLNKSGRFANQYCLSDAYRDKGGAEAQEAAAEPVDDDEDDAEMEDMYAFIYTLLLLITRTTPLITKARDNIYYPTCPKMHLVFDFDGTITQEDSIGELARSALEIQRNKYGHDLQTSWDQVVQSYVADYRHYKDNHPSPEVTRTSVDHEIEFLSGMKDVEETSLRRIADSRIFAGLDAETLSQAGADAVEAGRIKIRDGFTDLITLARQRGWNVSVISVNWSRAFLRGALLPHKIEVIANEPASDGTIKGPEFFEGRMTNVCEKKKALKHIINEKDGKVVYFGDSTTDMQCLLTGGVVISDNEESSLLKTLRRVSIEVPHVGEKRNGKISWARNFREVLDSGVLEA</sequence>
<dbReference type="GO" id="GO:0003677">
    <property type="term" value="F:DNA binding"/>
    <property type="evidence" value="ECO:0007669"/>
    <property type="project" value="UniProtKB-KW"/>
</dbReference>
<accession>A0A5C6T212</accession>
<evidence type="ECO:0000256" key="7">
    <source>
        <dbReference type="ARBA" id="ARBA00023242"/>
    </source>
</evidence>
<evidence type="ECO:0000259" key="12">
    <source>
        <dbReference type="Pfam" id="PF17683"/>
    </source>
</evidence>
<gene>
    <name evidence="13" type="ORF">FocTR4_00001398</name>
</gene>
<dbReference type="PANTHER" id="PTHR28181:SF1">
    <property type="entry name" value="COLD TOLERANCE PROTEIN 1"/>
    <property type="match status" value="1"/>
</dbReference>
<dbReference type="Pfam" id="PF12710">
    <property type="entry name" value="HAD"/>
    <property type="match status" value="1"/>
</dbReference>
<comment type="subcellular location">
    <subcellularLocation>
        <location evidence="1">Nucleus</location>
    </subcellularLocation>
</comment>
<dbReference type="InterPro" id="IPR036390">
    <property type="entry name" value="WH_DNA-bd_sf"/>
</dbReference>
<evidence type="ECO:0000256" key="10">
    <source>
        <dbReference type="SAM" id="MobiDB-lite"/>
    </source>
</evidence>
<dbReference type="GO" id="GO:0005634">
    <property type="term" value="C:nucleus"/>
    <property type="evidence" value="ECO:0007669"/>
    <property type="project" value="UniProtKB-SubCell"/>
</dbReference>
<dbReference type="InterPro" id="IPR040504">
    <property type="entry name" value="TFIIF_beta_N"/>
</dbReference>
<evidence type="ECO:0000256" key="1">
    <source>
        <dbReference type="ARBA" id="ARBA00004123"/>
    </source>
</evidence>
<comment type="caution">
    <text evidence="13">The sequence shown here is derived from an EMBL/GenBank/DDBJ whole genome shotgun (WGS) entry which is preliminary data.</text>
</comment>
<keyword evidence="7" id="KW-0539">Nucleus</keyword>
<dbReference type="AlphaFoldDB" id="A0A5C6T212"/>
<evidence type="ECO:0000256" key="4">
    <source>
        <dbReference type="ARBA" id="ARBA00023015"/>
    </source>
</evidence>
<feature type="domain" description="TFIIF beta subunit N-terminal" evidence="12">
    <location>
        <begin position="48"/>
        <end position="205"/>
    </location>
</feature>
<dbReference type="GO" id="GO:0006367">
    <property type="term" value="P:transcription initiation at RNA polymerase II promoter"/>
    <property type="evidence" value="ECO:0007669"/>
    <property type="project" value="InterPro"/>
</dbReference>
<feature type="domain" description="TFIIF beta subunit HTH" evidence="11">
    <location>
        <begin position="274"/>
        <end position="338"/>
    </location>
</feature>
<dbReference type="InterPro" id="IPR036412">
    <property type="entry name" value="HAD-like_sf"/>
</dbReference>
<proteinExistence type="inferred from homology"/>
<dbReference type="Gene3D" id="3.40.50.1000">
    <property type="entry name" value="HAD superfamily/HAD-like"/>
    <property type="match status" value="1"/>
</dbReference>
<evidence type="ECO:0000313" key="13">
    <source>
        <dbReference type="EMBL" id="TXC04955.1"/>
    </source>
</evidence>
<evidence type="ECO:0000256" key="5">
    <source>
        <dbReference type="ARBA" id="ARBA00023125"/>
    </source>
</evidence>
<organism evidence="13 14">
    <name type="scientific">Fusarium oxysporum f. sp. cubense</name>
    <dbReference type="NCBI Taxonomy" id="61366"/>
    <lineage>
        <taxon>Eukaryota</taxon>
        <taxon>Fungi</taxon>
        <taxon>Dikarya</taxon>
        <taxon>Ascomycota</taxon>
        <taxon>Pezizomycotina</taxon>
        <taxon>Sordariomycetes</taxon>
        <taxon>Hypocreomycetidae</taxon>
        <taxon>Hypocreales</taxon>
        <taxon>Nectriaceae</taxon>
        <taxon>Fusarium</taxon>
        <taxon>Fusarium oxysporum species complex</taxon>
    </lineage>
</organism>
<reference evidence="13 14" key="1">
    <citation type="submission" date="2019-07" db="EMBL/GenBank/DDBJ databases">
        <title>The First High-Quality Draft Genome Sequence of the Causal Agent of the Current Panama Disease Epidemic.</title>
        <authorList>
            <person name="Warmington R.J."/>
            <person name="Kay W."/>
            <person name="Jeffries A."/>
            <person name="Bebber D."/>
            <person name="Moore K."/>
            <person name="Studholme D.J."/>
        </authorList>
    </citation>
    <scope>NUCLEOTIDE SEQUENCE [LARGE SCALE GENOMIC DNA]</scope>
    <source>
        <strain evidence="13 14">TR4</strain>
    </source>
</reference>
<dbReference type="InterPro" id="IPR050849">
    <property type="entry name" value="HAD-like_hydrolase_phosphatase"/>
</dbReference>
<evidence type="ECO:0000256" key="8">
    <source>
        <dbReference type="ARBA" id="ARBA00081473"/>
    </source>
</evidence>
<comment type="similarity">
    <text evidence="2">Belongs to the TFIIF beta subunit family.</text>
</comment>
<dbReference type="Pfam" id="PF17683">
    <property type="entry name" value="TFIIF_beta_N"/>
    <property type="match status" value="1"/>
</dbReference>
<evidence type="ECO:0000313" key="14">
    <source>
        <dbReference type="Proteomes" id="UP000321331"/>
    </source>
</evidence>
<dbReference type="SUPFAM" id="SSF56784">
    <property type="entry name" value="HAD-like"/>
    <property type="match status" value="1"/>
</dbReference>
<dbReference type="Proteomes" id="UP000321331">
    <property type="component" value="Unassembled WGS sequence"/>
</dbReference>
<dbReference type="InterPro" id="IPR023214">
    <property type="entry name" value="HAD_sf"/>
</dbReference>
<evidence type="ECO:0000256" key="3">
    <source>
        <dbReference type="ARBA" id="ARBA00021453"/>
    </source>
</evidence>
<evidence type="ECO:0000256" key="6">
    <source>
        <dbReference type="ARBA" id="ARBA00023163"/>
    </source>
</evidence>
<keyword evidence="6" id="KW-0804">Transcription</keyword>
<dbReference type="FunFam" id="1.10.10.10:FF:000035">
    <property type="entry name" value="General transcription factor IIF subunit 2"/>
    <property type="match status" value="1"/>
</dbReference>
<dbReference type="SUPFAM" id="SSF50916">
    <property type="entry name" value="Rap30/74 interaction domains"/>
    <property type="match status" value="1"/>
</dbReference>
<dbReference type="Pfam" id="PF02270">
    <property type="entry name" value="TFIIF_beta"/>
    <property type="match status" value="1"/>
</dbReference>
<dbReference type="CDD" id="cd07980">
    <property type="entry name" value="TFIIF_beta"/>
    <property type="match status" value="1"/>
</dbReference>
<dbReference type="InterPro" id="IPR011039">
    <property type="entry name" value="TFIIF_interaction"/>
</dbReference>
<keyword evidence="4" id="KW-0805">Transcription regulation</keyword>
<name>A0A5C6T212_FUSOC</name>
<evidence type="ECO:0000256" key="2">
    <source>
        <dbReference type="ARBA" id="ARBA00009543"/>
    </source>
</evidence>
<dbReference type="CDD" id="cd01427">
    <property type="entry name" value="HAD_like"/>
    <property type="match status" value="1"/>
</dbReference>
<evidence type="ECO:0000259" key="11">
    <source>
        <dbReference type="Pfam" id="PF02270"/>
    </source>
</evidence>
<dbReference type="PANTHER" id="PTHR28181">
    <property type="entry name" value="UPF0655 PROTEIN YCR015C"/>
    <property type="match status" value="1"/>
</dbReference>
<protein>
    <recommendedName>
        <fullName evidence="3">Transcription initiation factor IIF subunit beta</fullName>
    </recommendedName>
    <alternativeName>
        <fullName evidence="9">TFIIF medium subunit</fullName>
    </alternativeName>
    <alternativeName>
        <fullName evidence="8">TFIIF-beta</fullName>
    </alternativeName>
</protein>